<reference evidence="1" key="1">
    <citation type="submission" date="2020-05" db="EMBL/GenBank/DDBJ databases">
        <title>Mycena genomes resolve the evolution of fungal bioluminescence.</title>
        <authorList>
            <person name="Tsai I.J."/>
        </authorList>
    </citation>
    <scope>NUCLEOTIDE SEQUENCE</scope>
    <source>
        <strain evidence="1">CCC161011</strain>
    </source>
</reference>
<evidence type="ECO:0000313" key="1">
    <source>
        <dbReference type="EMBL" id="KAF7365935.1"/>
    </source>
</evidence>
<accession>A0A8H7D953</accession>
<dbReference type="OrthoDB" id="3030784at2759"/>
<organism evidence="1 2">
    <name type="scientific">Mycena venus</name>
    <dbReference type="NCBI Taxonomy" id="2733690"/>
    <lineage>
        <taxon>Eukaryota</taxon>
        <taxon>Fungi</taxon>
        <taxon>Dikarya</taxon>
        <taxon>Basidiomycota</taxon>
        <taxon>Agaricomycotina</taxon>
        <taxon>Agaricomycetes</taxon>
        <taxon>Agaricomycetidae</taxon>
        <taxon>Agaricales</taxon>
        <taxon>Marasmiineae</taxon>
        <taxon>Mycenaceae</taxon>
        <taxon>Mycena</taxon>
    </lineage>
</organism>
<keyword evidence="2" id="KW-1185">Reference proteome</keyword>
<gene>
    <name evidence="1" type="ORF">MVEN_00468800</name>
</gene>
<dbReference type="Proteomes" id="UP000620124">
    <property type="component" value="Unassembled WGS sequence"/>
</dbReference>
<proteinExistence type="predicted"/>
<protein>
    <submittedName>
        <fullName evidence="1">Uncharacterized protein</fullName>
    </submittedName>
</protein>
<name>A0A8H7D953_9AGAR</name>
<dbReference type="SUPFAM" id="SSF52047">
    <property type="entry name" value="RNI-like"/>
    <property type="match status" value="1"/>
</dbReference>
<evidence type="ECO:0000313" key="2">
    <source>
        <dbReference type="Proteomes" id="UP000620124"/>
    </source>
</evidence>
<dbReference type="EMBL" id="JACAZI010000003">
    <property type="protein sequence ID" value="KAF7365935.1"/>
    <property type="molecule type" value="Genomic_DNA"/>
</dbReference>
<sequence length="309" mass="35318">MDHAITSSSSLSDPKLPPELERIVFEFTALLHPTAIPRLMLIAWRVKYWVEPLFYRVVVVSFFRAQLRPKVVGLPTWTADVFLEQIEKRKPSFFHVVRHLFLGYAPTTVPISTVDTILGACPRVTNLFAHGQSASVTSLSGLKFLRHLTITADVLFQPVIPFSAPLFFNLTHLELLDGAFLTIDIHTIWEHISGIPHLTHIAFNSTSITDLTPTLTRENTQIKCIVYLFGIDEDDDDDFDMEHFRPLAEDTRFVCIQQSDWRLDWLRGAAATMGDDYWTLAEVFIAAKVAGKIDRSRFFIVDTDQSWRR</sequence>
<comment type="caution">
    <text evidence="1">The sequence shown here is derived from an EMBL/GenBank/DDBJ whole genome shotgun (WGS) entry which is preliminary data.</text>
</comment>
<dbReference type="AlphaFoldDB" id="A0A8H7D953"/>